<dbReference type="Proteomes" id="UP001596083">
    <property type="component" value="Unassembled WGS sequence"/>
</dbReference>
<reference evidence="2" key="1">
    <citation type="journal article" date="2019" name="Int. J. Syst. Evol. Microbiol.">
        <title>The Global Catalogue of Microorganisms (GCM) 10K type strain sequencing project: providing services to taxonomists for standard genome sequencing and annotation.</title>
        <authorList>
            <consortium name="The Broad Institute Genomics Platform"/>
            <consortium name="The Broad Institute Genome Sequencing Center for Infectious Disease"/>
            <person name="Wu L."/>
            <person name="Ma J."/>
        </authorList>
    </citation>
    <scope>NUCLEOTIDE SEQUENCE [LARGE SCALE GENOMIC DNA]</scope>
    <source>
        <strain evidence="2">CGMCC 4.7304</strain>
    </source>
</reference>
<dbReference type="EMBL" id="JBHSPB010000011">
    <property type="protein sequence ID" value="MFC5722215.1"/>
    <property type="molecule type" value="Genomic_DNA"/>
</dbReference>
<accession>A0ABW0Z6M0</accession>
<protein>
    <submittedName>
        <fullName evidence="1">Uncharacterized protein</fullName>
    </submittedName>
</protein>
<sequence>MATALATGWAVLPASAHPGERSRALVACAGSAVVRFEPGLTLRTRHSHISGWAGYTCTGTDPRITWAKSVIKGGGEAGCVSIDATAVELVTWNTGEHSKVLYRTRHLVQAAGGEVVSLVEGTVVEGKYEGKSVGSPGAQLTLDPLGCLTDKGVEVINGPTTLVIT</sequence>
<name>A0ABW0Z6M0_9ACTN</name>
<organism evidence="1 2">
    <name type="scientific">Streptomyces gamaensis</name>
    <dbReference type="NCBI Taxonomy" id="1763542"/>
    <lineage>
        <taxon>Bacteria</taxon>
        <taxon>Bacillati</taxon>
        <taxon>Actinomycetota</taxon>
        <taxon>Actinomycetes</taxon>
        <taxon>Kitasatosporales</taxon>
        <taxon>Streptomycetaceae</taxon>
        <taxon>Streptomyces</taxon>
    </lineage>
</organism>
<evidence type="ECO:0000313" key="1">
    <source>
        <dbReference type="EMBL" id="MFC5722215.1"/>
    </source>
</evidence>
<evidence type="ECO:0000313" key="2">
    <source>
        <dbReference type="Proteomes" id="UP001596083"/>
    </source>
</evidence>
<dbReference type="RefSeq" id="WP_390317602.1">
    <property type="nucleotide sequence ID" value="NZ_JBHSPB010000011.1"/>
</dbReference>
<proteinExistence type="predicted"/>
<keyword evidence="2" id="KW-1185">Reference proteome</keyword>
<gene>
    <name evidence="1" type="ORF">ACFP1Z_18790</name>
</gene>
<comment type="caution">
    <text evidence="1">The sequence shown here is derived from an EMBL/GenBank/DDBJ whole genome shotgun (WGS) entry which is preliminary data.</text>
</comment>